<comment type="similarity">
    <text evidence="1">Belongs to the glutaminase PdxT/SNO family.</text>
</comment>
<dbReference type="InterPro" id="IPR021196">
    <property type="entry name" value="PdxT/SNO_CS"/>
</dbReference>
<evidence type="ECO:0000256" key="6">
    <source>
        <dbReference type="ARBA" id="ARBA00049534"/>
    </source>
</evidence>
<dbReference type="PANTHER" id="PTHR31559">
    <property type="entry name" value="PYRIDOXAL 5'-PHOSPHATE SYNTHASE SUBUNIT SNO"/>
    <property type="match status" value="1"/>
</dbReference>
<dbReference type="HAMAP" id="MF_01615">
    <property type="entry name" value="PdxT"/>
    <property type="match status" value="1"/>
</dbReference>
<keyword evidence="5 7" id="KW-0456">Lyase</keyword>
<sequence length="209" mass="22858">MVQEVKQYRIGVLALQGAFAEHINLLKHLPDVAEVVEVRTAQQLEDPSLDGLIIPGGESTTMALVAEASGVFEPLRKFVQTKPTWGTCAGLILLAKEASKTKKGGQKLLGALDVSVNRNNFGTQIDSFIANLTIPCVGEKPFACFFIRAPVITYINTETVEPLVQLDDGTIVAVRQGHLVGTSFHPELTADDRFHRYFLQVVRECQANV</sequence>
<evidence type="ECO:0000313" key="7">
    <source>
        <dbReference type="EMBL" id="KAK9760376.1"/>
    </source>
</evidence>
<evidence type="ECO:0000256" key="2">
    <source>
        <dbReference type="ARBA" id="ARBA00012918"/>
    </source>
</evidence>
<dbReference type="InterPro" id="IPR029062">
    <property type="entry name" value="Class_I_gatase-like"/>
</dbReference>
<dbReference type="PROSITE" id="PS51273">
    <property type="entry name" value="GATASE_TYPE_1"/>
    <property type="match status" value="1"/>
</dbReference>
<comment type="catalytic activity">
    <reaction evidence="6">
        <text>L-glutamine + H2O = L-glutamate + NH4(+)</text>
        <dbReference type="Rhea" id="RHEA:15889"/>
        <dbReference type="ChEBI" id="CHEBI:15377"/>
        <dbReference type="ChEBI" id="CHEBI:28938"/>
        <dbReference type="ChEBI" id="CHEBI:29985"/>
        <dbReference type="ChEBI" id="CHEBI:58359"/>
        <dbReference type="EC" id="3.5.1.2"/>
    </reaction>
</comment>
<evidence type="ECO:0000256" key="3">
    <source>
        <dbReference type="ARBA" id="ARBA00022801"/>
    </source>
</evidence>
<dbReference type="PIRSF" id="PIRSF005639">
    <property type="entry name" value="Glut_amidoT_SNO"/>
    <property type="match status" value="1"/>
</dbReference>
<proteinExistence type="inferred from homology"/>
<dbReference type="InterPro" id="IPR002161">
    <property type="entry name" value="PdxT/SNO"/>
</dbReference>
<dbReference type="Pfam" id="PF01174">
    <property type="entry name" value="SNO"/>
    <property type="match status" value="1"/>
</dbReference>
<keyword evidence="4" id="KW-0315">Glutamine amidotransferase</keyword>
<evidence type="ECO:0000256" key="5">
    <source>
        <dbReference type="ARBA" id="ARBA00023239"/>
    </source>
</evidence>
<name>A0ABR2WFZ4_9FUNG</name>
<dbReference type="Gene3D" id="3.40.50.880">
    <property type="match status" value="1"/>
</dbReference>
<keyword evidence="3" id="KW-0378">Hydrolase</keyword>
<comment type="caution">
    <text evidence="7">The sequence shown here is derived from an EMBL/GenBank/DDBJ whole genome shotgun (WGS) entry which is preliminary data.</text>
</comment>
<dbReference type="SUPFAM" id="SSF52317">
    <property type="entry name" value="Class I glutamine amidotransferase-like"/>
    <property type="match status" value="1"/>
</dbReference>
<dbReference type="Proteomes" id="UP001479436">
    <property type="component" value="Unassembled WGS sequence"/>
</dbReference>
<evidence type="ECO:0000256" key="1">
    <source>
        <dbReference type="ARBA" id="ARBA00008345"/>
    </source>
</evidence>
<evidence type="ECO:0000256" key="4">
    <source>
        <dbReference type="ARBA" id="ARBA00022962"/>
    </source>
</evidence>
<accession>A0ABR2WFZ4</accession>
<dbReference type="PROSITE" id="PS51130">
    <property type="entry name" value="PDXT_SNO_2"/>
    <property type="match status" value="1"/>
</dbReference>
<dbReference type="PANTHER" id="PTHR31559:SF0">
    <property type="entry name" value="PYRIDOXAL 5'-PHOSPHATE SYNTHASE SUBUNIT SNO1-RELATED"/>
    <property type="match status" value="1"/>
</dbReference>
<dbReference type="EMBL" id="JASJQH010002210">
    <property type="protein sequence ID" value="KAK9760376.1"/>
    <property type="molecule type" value="Genomic_DNA"/>
</dbReference>
<keyword evidence="8" id="KW-1185">Reference proteome</keyword>
<dbReference type="NCBIfam" id="TIGR03800">
    <property type="entry name" value="PLP_synth_Pdx2"/>
    <property type="match status" value="1"/>
</dbReference>
<dbReference type="CDD" id="cd01749">
    <property type="entry name" value="GATase1_PB"/>
    <property type="match status" value="1"/>
</dbReference>
<reference evidence="7 8" key="1">
    <citation type="submission" date="2023-04" db="EMBL/GenBank/DDBJ databases">
        <title>Genome of Basidiobolus ranarum AG-B5.</title>
        <authorList>
            <person name="Stajich J.E."/>
            <person name="Carter-House D."/>
            <person name="Gryganskyi A."/>
        </authorList>
    </citation>
    <scope>NUCLEOTIDE SEQUENCE [LARGE SCALE GENOMIC DNA]</scope>
    <source>
        <strain evidence="7 8">AG-B5</strain>
    </source>
</reference>
<dbReference type="GO" id="GO:0036381">
    <property type="term" value="F:pyridoxal 5'-phosphate synthase (glutamine hydrolysing) activity"/>
    <property type="evidence" value="ECO:0007669"/>
    <property type="project" value="UniProtKB-EC"/>
</dbReference>
<evidence type="ECO:0000313" key="8">
    <source>
        <dbReference type="Proteomes" id="UP001479436"/>
    </source>
</evidence>
<dbReference type="PROSITE" id="PS01236">
    <property type="entry name" value="PDXT_SNO_1"/>
    <property type="match status" value="1"/>
</dbReference>
<organism evidence="7 8">
    <name type="scientific">Basidiobolus ranarum</name>
    <dbReference type="NCBI Taxonomy" id="34480"/>
    <lineage>
        <taxon>Eukaryota</taxon>
        <taxon>Fungi</taxon>
        <taxon>Fungi incertae sedis</taxon>
        <taxon>Zoopagomycota</taxon>
        <taxon>Entomophthoromycotina</taxon>
        <taxon>Basidiobolomycetes</taxon>
        <taxon>Basidiobolales</taxon>
        <taxon>Basidiobolaceae</taxon>
        <taxon>Basidiobolus</taxon>
    </lineage>
</organism>
<gene>
    <name evidence="7" type="primary">SNO1</name>
    <name evidence="7" type="ORF">K7432_015661</name>
</gene>
<dbReference type="EC" id="3.5.1.2" evidence="2"/>
<protein>
    <recommendedName>
        <fullName evidence="2">glutaminase</fullName>
        <ecNumber evidence="2">3.5.1.2</ecNumber>
    </recommendedName>
</protein>